<keyword evidence="5" id="KW-0812">Transmembrane</keyword>
<comment type="similarity">
    <text evidence="4">Belongs to the cytochrome b5 family.</text>
</comment>
<dbReference type="AlphaFoldDB" id="A0A6J6DJ51"/>
<evidence type="ECO:0000256" key="5">
    <source>
        <dbReference type="SAM" id="Phobius"/>
    </source>
</evidence>
<keyword evidence="5" id="KW-1133">Transmembrane helix</keyword>
<feature type="transmembrane region" description="Helical" evidence="5">
    <location>
        <begin position="31"/>
        <end position="51"/>
    </location>
</feature>
<reference evidence="7" key="1">
    <citation type="submission" date="2020-05" db="EMBL/GenBank/DDBJ databases">
        <authorList>
            <person name="Chiriac C."/>
            <person name="Salcher M."/>
            <person name="Ghai R."/>
            <person name="Kavagutti S V."/>
        </authorList>
    </citation>
    <scope>NUCLEOTIDE SEQUENCE</scope>
</reference>
<dbReference type="SMART" id="SM01117">
    <property type="entry name" value="Cyt-b5"/>
    <property type="match status" value="1"/>
</dbReference>
<feature type="transmembrane region" description="Helical" evidence="5">
    <location>
        <begin position="101"/>
        <end position="122"/>
    </location>
</feature>
<evidence type="ECO:0000259" key="6">
    <source>
        <dbReference type="PROSITE" id="PS50255"/>
    </source>
</evidence>
<dbReference type="SUPFAM" id="SSF55856">
    <property type="entry name" value="Cytochrome b5-like heme/steroid binding domain"/>
    <property type="match status" value="1"/>
</dbReference>
<sequence>MSASSILLLGIVFLLPRGTWASIGALPAHPLVVHVVVILLPLVALGLLLAMWKVQVFERFHQIAIALVTLCTLAALVAKSSGDSLAAAVGLPETHAEWGNILVPVAAALVGSTILFALFSFYMRIELVSKLLRVITALLSITTIGLTVLVGHSGAEAVWKDKYAAAKVPIALGFDDYSAEEVSLHNKATDCWTVVEGFVYDLTTFASRHPGGANAIKRLCGVNASERFLDEHDGQREPNEWLETLKIGRLK</sequence>
<organism evidence="7">
    <name type="scientific">freshwater metagenome</name>
    <dbReference type="NCBI Taxonomy" id="449393"/>
    <lineage>
        <taxon>unclassified sequences</taxon>
        <taxon>metagenomes</taxon>
        <taxon>ecological metagenomes</taxon>
    </lineage>
</organism>
<feature type="domain" description="Cytochrome b5 heme-binding" evidence="6">
    <location>
        <begin position="174"/>
        <end position="251"/>
    </location>
</feature>
<evidence type="ECO:0000256" key="1">
    <source>
        <dbReference type="ARBA" id="ARBA00022617"/>
    </source>
</evidence>
<dbReference type="EMBL" id="CAEZTJ010000033">
    <property type="protein sequence ID" value="CAB4564232.1"/>
    <property type="molecule type" value="Genomic_DNA"/>
</dbReference>
<dbReference type="PROSITE" id="PS50255">
    <property type="entry name" value="CYTOCHROME_B5_2"/>
    <property type="match status" value="1"/>
</dbReference>
<proteinExistence type="inferred from homology"/>
<dbReference type="Gene3D" id="3.10.120.10">
    <property type="entry name" value="Cytochrome b5-like heme/steroid binding domain"/>
    <property type="match status" value="1"/>
</dbReference>
<dbReference type="InterPro" id="IPR050668">
    <property type="entry name" value="Cytochrome_b5"/>
</dbReference>
<evidence type="ECO:0000256" key="3">
    <source>
        <dbReference type="ARBA" id="ARBA00023004"/>
    </source>
</evidence>
<dbReference type="GO" id="GO:0016020">
    <property type="term" value="C:membrane"/>
    <property type="evidence" value="ECO:0007669"/>
    <property type="project" value="TreeGrafter"/>
</dbReference>
<name>A0A6J6DJ51_9ZZZZ</name>
<evidence type="ECO:0000313" key="7">
    <source>
        <dbReference type="EMBL" id="CAB4564232.1"/>
    </source>
</evidence>
<dbReference type="PANTHER" id="PTHR19359">
    <property type="entry name" value="CYTOCHROME B5"/>
    <property type="match status" value="1"/>
</dbReference>
<keyword evidence="2" id="KW-0479">Metal-binding</keyword>
<dbReference type="Pfam" id="PF00173">
    <property type="entry name" value="Cyt-b5"/>
    <property type="match status" value="1"/>
</dbReference>
<dbReference type="GO" id="GO:0046872">
    <property type="term" value="F:metal ion binding"/>
    <property type="evidence" value="ECO:0007669"/>
    <property type="project" value="UniProtKB-KW"/>
</dbReference>
<accession>A0A6J6DJ51</accession>
<evidence type="ECO:0000256" key="2">
    <source>
        <dbReference type="ARBA" id="ARBA00022723"/>
    </source>
</evidence>
<dbReference type="GO" id="GO:0020037">
    <property type="term" value="F:heme binding"/>
    <property type="evidence" value="ECO:0007669"/>
    <property type="project" value="TreeGrafter"/>
</dbReference>
<gene>
    <name evidence="7" type="ORF">UFOPK1650_00367</name>
</gene>
<dbReference type="InterPro" id="IPR036400">
    <property type="entry name" value="Cyt_B5-like_heme/steroid_sf"/>
</dbReference>
<dbReference type="InterPro" id="IPR019251">
    <property type="entry name" value="DUF2231_TM"/>
</dbReference>
<dbReference type="InterPro" id="IPR001199">
    <property type="entry name" value="Cyt_B5-like_heme/steroid-bd"/>
</dbReference>
<keyword evidence="3" id="KW-0408">Iron</keyword>
<keyword evidence="1" id="KW-0349">Heme</keyword>
<feature type="transmembrane region" description="Helical" evidence="5">
    <location>
        <begin position="134"/>
        <end position="155"/>
    </location>
</feature>
<evidence type="ECO:0000256" key="4">
    <source>
        <dbReference type="ARBA" id="ARBA00038168"/>
    </source>
</evidence>
<keyword evidence="5" id="KW-0472">Membrane</keyword>
<feature type="transmembrane region" description="Helical" evidence="5">
    <location>
        <begin position="63"/>
        <end position="81"/>
    </location>
</feature>
<protein>
    <submittedName>
        <fullName evidence="7">Unannotated protein</fullName>
    </submittedName>
</protein>
<dbReference type="Pfam" id="PF09990">
    <property type="entry name" value="DUF2231"/>
    <property type="match status" value="1"/>
</dbReference>